<evidence type="ECO:0000256" key="2">
    <source>
        <dbReference type="ARBA" id="ARBA00008610"/>
    </source>
</evidence>
<keyword evidence="6" id="KW-0449">Lipoprotein</keyword>
<organism evidence="9 10">
    <name type="scientific">Streptomyces cyaneochromogenes</name>
    <dbReference type="NCBI Taxonomy" id="2496836"/>
    <lineage>
        <taxon>Bacteria</taxon>
        <taxon>Bacillati</taxon>
        <taxon>Actinomycetota</taxon>
        <taxon>Actinomycetes</taxon>
        <taxon>Kitasatosporales</taxon>
        <taxon>Streptomycetaceae</taxon>
        <taxon>Streptomyces</taxon>
    </lineage>
</organism>
<dbReference type="EMBL" id="CP034539">
    <property type="protein sequence ID" value="AZQ39237.1"/>
    <property type="molecule type" value="Genomic_DNA"/>
</dbReference>
<reference evidence="9 10" key="1">
    <citation type="journal article" date="2019" name="Int. J. Syst. Evol. Microbiol.">
        <title>Streptomyces cyaneochromogenes sp. nov., a blue pigment-producing actinomycete from manganese-contaminated soil.</title>
        <authorList>
            <person name="Tang X."/>
            <person name="Zhao J."/>
            <person name="Li K."/>
            <person name="Chen Z."/>
            <person name="Sun Y."/>
            <person name="Gao J."/>
        </authorList>
    </citation>
    <scope>NUCLEOTIDE SEQUENCE [LARGE SCALE GENOMIC DNA]</scope>
    <source>
        <strain evidence="9 10">MK-45</strain>
    </source>
</reference>
<feature type="chain" id="PRO_5038764520" evidence="7">
    <location>
        <begin position="21"/>
        <end position="364"/>
    </location>
</feature>
<dbReference type="RefSeq" id="WP_126397315.1">
    <property type="nucleotide sequence ID" value="NZ_CP034539.1"/>
</dbReference>
<dbReference type="PROSITE" id="PS51257">
    <property type="entry name" value="PROKAR_LIPOPROTEIN"/>
    <property type="match status" value="1"/>
</dbReference>
<evidence type="ECO:0000313" key="9">
    <source>
        <dbReference type="EMBL" id="AZQ39237.1"/>
    </source>
</evidence>
<keyword evidence="4 7" id="KW-0732">Signal</keyword>
<keyword evidence="3" id="KW-1003">Cell membrane</keyword>
<evidence type="ECO:0000256" key="1">
    <source>
        <dbReference type="ARBA" id="ARBA00004193"/>
    </source>
</evidence>
<dbReference type="GO" id="GO:0005886">
    <property type="term" value="C:plasma membrane"/>
    <property type="evidence" value="ECO:0007669"/>
    <property type="project" value="UniProtKB-SubCell"/>
</dbReference>
<dbReference type="Pfam" id="PF02608">
    <property type="entry name" value="Bmp"/>
    <property type="match status" value="1"/>
</dbReference>
<sequence>MRNGKSAAAALVAGMLVLVACGGSDGDSGSTGASGKPRVKLVINGGLGDKSFFDSAHEGLKRAAKDLGYELKVVELGSDRTKWEPGFEDAAAADDYDILAAGTFDVTDYIGDLAPQYPDKKFWVFDAPVDYSGKNGTCSNKCENVYSVTFKQNEGGYLAGFLAEKLIAAKSLKGAESLNKAGVMGGVKIPLIEDFVVGFKAGFKAAGGKDSNVLVQYVGGDKPFGDPAKGKEISNAMYGQGAALVWPVAGLSGLGTFESAAAAKRYAFGVDSDQYQTLTDPAQKNTVVTSILKNVGNALYKAAQDDQKGSLKYGTVETVGLAEDAVGYVNDDHFKELVPEKIRTELEAAADQVKSGSVKVPSAL</sequence>
<feature type="domain" description="ABC transporter substrate-binding protein PnrA-like" evidence="8">
    <location>
        <begin position="37"/>
        <end position="352"/>
    </location>
</feature>
<dbReference type="PANTHER" id="PTHR34296:SF2">
    <property type="entry name" value="ABC TRANSPORTER GUANOSINE-BINDING PROTEIN NUPN"/>
    <property type="match status" value="1"/>
</dbReference>
<evidence type="ECO:0000256" key="3">
    <source>
        <dbReference type="ARBA" id="ARBA00022475"/>
    </source>
</evidence>
<evidence type="ECO:0000256" key="7">
    <source>
        <dbReference type="SAM" id="SignalP"/>
    </source>
</evidence>
<dbReference type="SUPFAM" id="SSF53822">
    <property type="entry name" value="Periplasmic binding protein-like I"/>
    <property type="match status" value="1"/>
</dbReference>
<evidence type="ECO:0000313" key="10">
    <source>
        <dbReference type="Proteomes" id="UP000280298"/>
    </source>
</evidence>
<comment type="subcellular location">
    <subcellularLocation>
        <location evidence="1">Cell membrane</location>
        <topology evidence="1">Lipid-anchor</topology>
    </subcellularLocation>
</comment>
<dbReference type="InterPro" id="IPR028082">
    <property type="entry name" value="Peripla_BP_I"/>
</dbReference>
<name>A0A3Q9EZV5_9ACTN</name>
<evidence type="ECO:0000256" key="5">
    <source>
        <dbReference type="ARBA" id="ARBA00023136"/>
    </source>
</evidence>
<evidence type="ECO:0000256" key="4">
    <source>
        <dbReference type="ARBA" id="ARBA00022729"/>
    </source>
</evidence>
<dbReference type="InterPro" id="IPR003760">
    <property type="entry name" value="PnrA-like"/>
</dbReference>
<dbReference type="Gene3D" id="3.40.50.2300">
    <property type="match status" value="2"/>
</dbReference>
<dbReference type="InterPro" id="IPR050957">
    <property type="entry name" value="BMP_lipoprotein"/>
</dbReference>
<dbReference type="PANTHER" id="PTHR34296">
    <property type="entry name" value="TRANSCRIPTIONAL ACTIVATOR PROTEIN MED"/>
    <property type="match status" value="1"/>
</dbReference>
<dbReference type="AlphaFoldDB" id="A0A3Q9EZV5"/>
<comment type="similarity">
    <text evidence="2">Belongs to the BMP lipoprotein family.</text>
</comment>
<evidence type="ECO:0000259" key="8">
    <source>
        <dbReference type="Pfam" id="PF02608"/>
    </source>
</evidence>
<gene>
    <name evidence="9" type="ORF">EJ357_42175</name>
</gene>
<feature type="signal peptide" evidence="7">
    <location>
        <begin position="1"/>
        <end position="20"/>
    </location>
</feature>
<accession>A0A3Q9EZV5</accession>
<dbReference type="Proteomes" id="UP000280298">
    <property type="component" value="Chromosome"/>
</dbReference>
<proteinExistence type="inferred from homology"/>
<dbReference type="KEGG" id="scya:EJ357_42175"/>
<keyword evidence="5" id="KW-0472">Membrane</keyword>
<protein>
    <submittedName>
        <fullName evidence="9">BMP family ABC transporter substrate-binding protein</fullName>
    </submittedName>
</protein>
<dbReference type="OrthoDB" id="9784230at2"/>
<evidence type="ECO:0000256" key="6">
    <source>
        <dbReference type="ARBA" id="ARBA00023288"/>
    </source>
</evidence>
<keyword evidence="10" id="KW-1185">Reference proteome</keyword>